<sequence length="170" mass="19475">MMSSKEEYQILSLQRSTITQLLRSARLMTRLMNQLTGMMYNETRSIREYIMKGAHEKKGGSNANYARECELQANLFETLRLQELLWKEKSRLRWLAEGDHLFANHADYSDTGLICRIIPSTVTDVENGPLMAIPSSKEIFLAVKNMDQDSAPGPDSFNGPFFYVLLANCW</sequence>
<dbReference type="Proteomes" id="UP001457282">
    <property type="component" value="Unassembled WGS sequence"/>
</dbReference>
<protein>
    <submittedName>
        <fullName evidence="1">Uncharacterized protein</fullName>
    </submittedName>
</protein>
<evidence type="ECO:0000313" key="1">
    <source>
        <dbReference type="EMBL" id="KAK9913425.1"/>
    </source>
</evidence>
<accession>A0AAW1VZR3</accession>
<reference evidence="1 2" key="1">
    <citation type="journal article" date="2023" name="G3 (Bethesda)">
        <title>A chromosome-length genome assembly and annotation of blackberry (Rubus argutus, cv. 'Hillquist').</title>
        <authorList>
            <person name="Bruna T."/>
            <person name="Aryal R."/>
            <person name="Dudchenko O."/>
            <person name="Sargent D.J."/>
            <person name="Mead D."/>
            <person name="Buti M."/>
            <person name="Cavallini A."/>
            <person name="Hytonen T."/>
            <person name="Andres J."/>
            <person name="Pham M."/>
            <person name="Weisz D."/>
            <person name="Mascagni F."/>
            <person name="Usai G."/>
            <person name="Natali L."/>
            <person name="Bassil N."/>
            <person name="Fernandez G.E."/>
            <person name="Lomsadze A."/>
            <person name="Armour M."/>
            <person name="Olukolu B."/>
            <person name="Poorten T."/>
            <person name="Britton C."/>
            <person name="Davik J."/>
            <person name="Ashrafi H."/>
            <person name="Aiden E.L."/>
            <person name="Borodovsky M."/>
            <person name="Worthington M."/>
        </authorList>
    </citation>
    <scope>NUCLEOTIDE SEQUENCE [LARGE SCALE GENOMIC DNA]</scope>
    <source>
        <strain evidence="1">PI 553951</strain>
    </source>
</reference>
<comment type="caution">
    <text evidence="1">The sequence shown here is derived from an EMBL/GenBank/DDBJ whole genome shotgun (WGS) entry which is preliminary data.</text>
</comment>
<evidence type="ECO:0000313" key="2">
    <source>
        <dbReference type="Proteomes" id="UP001457282"/>
    </source>
</evidence>
<keyword evidence="2" id="KW-1185">Reference proteome</keyword>
<dbReference type="AlphaFoldDB" id="A0AAW1VZR3"/>
<name>A0AAW1VZR3_RUBAR</name>
<proteinExistence type="predicted"/>
<dbReference type="EMBL" id="JBEDUW010000007">
    <property type="protein sequence ID" value="KAK9913425.1"/>
    <property type="molecule type" value="Genomic_DNA"/>
</dbReference>
<organism evidence="1 2">
    <name type="scientific">Rubus argutus</name>
    <name type="common">Southern blackberry</name>
    <dbReference type="NCBI Taxonomy" id="59490"/>
    <lineage>
        <taxon>Eukaryota</taxon>
        <taxon>Viridiplantae</taxon>
        <taxon>Streptophyta</taxon>
        <taxon>Embryophyta</taxon>
        <taxon>Tracheophyta</taxon>
        <taxon>Spermatophyta</taxon>
        <taxon>Magnoliopsida</taxon>
        <taxon>eudicotyledons</taxon>
        <taxon>Gunneridae</taxon>
        <taxon>Pentapetalae</taxon>
        <taxon>rosids</taxon>
        <taxon>fabids</taxon>
        <taxon>Rosales</taxon>
        <taxon>Rosaceae</taxon>
        <taxon>Rosoideae</taxon>
        <taxon>Rosoideae incertae sedis</taxon>
        <taxon>Rubus</taxon>
    </lineage>
</organism>
<gene>
    <name evidence="1" type="ORF">M0R45_037242</name>
</gene>